<dbReference type="AlphaFoldDB" id="A0A7I4YFU3"/>
<dbReference type="PANTHER" id="PTHR31488:SF1">
    <property type="entry name" value="C-MANNOSYLTRANSFERASE DPY19L1"/>
    <property type="match status" value="1"/>
</dbReference>
<dbReference type="InterPro" id="IPR047462">
    <property type="entry name" value="Dpy19"/>
</dbReference>
<evidence type="ECO:0000256" key="5">
    <source>
        <dbReference type="ARBA" id="ARBA00022692"/>
    </source>
</evidence>
<evidence type="ECO:0000256" key="2">
    <source>
        <dbReference type="ARBA" id="ARBA00008744"/>
    </source>
</evidence>
<keyword evidence="3" id="KW-0328">Glycosyltransferase</keyword>
<evidence type="ECO:0000256" key="6">
    <source>
        <dbReference type="ARBA" id="ARBA00022989"/>
    </source>
</evidence>
<dbReference type="Proteomes" id="UP000025227">
    <property type="component" value="Unplaced"/>
</dbReference>
<dbReference type="GO" id="GO:0000030">
    <property type="term" value="F:mannosyltransferase activity"/>
    <property type="evidence" value="ECO:0007669"/>
    <property type="project" value="InterPro"/>
</dbReference>
<feature type="transmembrane region" description="Helical" evidence="8">
    <location>
        <begin position="456"/>
        <end position="474"/>
    </location>
</feature>
<comment type="similarity">
    <text evidence="2">Belongs to the dpy-19 family.</text>
</comment>
<evidence type="ECO:0000256" key="3">
    <source>
        <dbReference type="ARBA" id="ARBA00022676"/>
    </source>
</evidence>
<organism evidence="9 10">
    <name type="scientific">Haemonchus contortus</name>
    <name type="common">Barber pole worm</name>
    <dbReference type="NCBI Taxonomy" id="6289"/>
    <lineage>
        <taxon>Eukaryota</taxon>
        <taxon>Metazoa</taxon>
        <taxon>Ecdysozoa</taxon>
        <taxon>Nematoda</taxon>
        <taxon>Chromadorea</taxon>
        <taxon>Rhabditida</taxon>
        <taxon>Rhabditina</taxon>
        <taxon>Rhabditomorpha</taxon>
        <taxon>Strongyloidea</taxon>
        <taxon>Trichostrongylidae</taxon>
        <taxon>Haemonchus</taxon>
    </lineage>
</organism>
<dbReference type="WBParaSite" id="HCON_00085120-00001">
    <property type="protein sequence ID" value="HCON_00085120-00001"/>
    <property type="gene ID" value="HCON_00085120"/>
</dbReference>
<feature type="transmembrane region" description="Helical" evidence="8">
    <location>
        <begin position="247"/>
        <end position="264"/>
    </location>
</feature>
<sequence length="689" mass="78666">MTKAAKKIKTKAGVEEVPVNWSSQFALLRIAGIIIAGVALSVINARHISTLFENSLHFSHLADVEREISYRTEMGLYYSYYKTIIEAPSFLDGLRLITHDNVTEYGHTINTLKRFNLYPEVILSYAYRIFKRTANALNWKMERCWTVNRGDLSPVESCEGIGNPHYFYIDLVFALAGTTAGWLFFLGTLVSDTVFGGAIAVLAFAFNHGEATRVQWTPPLRESFAFPTIIAQTVVVTYILKNHRSGLLYGLPMVVFGCLSMLFWQFSQFAFFTQVGSLFVVYTFDFIPRPTMETLLKGHLVTFTMAFMMLFGNEMLLTSLYTASILAALILVNLDCILGRITLRPLYVAITSLCFVFGTLGIKLGISTLLQVEDDKHIFDILRSKFTDYATFHTRLYTCSKEFDFISFETLQKLCATWLLPAAAMGIFLFVVVFLFTERKELLYRSGNRGKPYAEVFYNVVQTACYAVMALLIMRLKLFFTPHLCICSAFLANNKLLQSINIHLDKRIHTVIVVAFIAAMAYEGKTNIDKQLAIQGEYSNPEQEMLFDWIMRETKPDAVFAGTMPVMANVKLTTLRPIVNHPHYEDVGIRNRTKLVYSIFSKKPISEVHDTLKKMGINYVIFQMLNCAPDIERPYCAYRGMWDEEDPENINRVSNCDLFNVAATQHDHHRILPFRIAYFRNNNYLVLKV</sequence>
<feature type="transmembrane region" description="Helical" evidence="8">
    <location>
        <begin position="418"/>
        <end position="436"/>
    </location>
</feature>
<evidence type="ECO:0000313" key="9">
    <source>
        <dbReference type="Proteomes" id="UP000025227"/>
    </source>
</evidence>
<accession>A0A7I4YFU3</accession>
<evidence type="ECO:0000256" key="1">
    <source>
        <dbReference type="ARBA" id="ARBA00004141"/>
    </source>
</evidence>
<proteinExistence type="inferred from homology"/>
<reference evidence="10" key="1">
    <citation type="submission" date="2020-12" db="UniProtKB">
        <authorList>
            <consortium name="WormBaseParasite"/>
        </authorList>
    </citation>
    <scope>IDENTIFICATION</scope>
    <source>
        <strain evidence="10">MHco3</strain>
    </source>
</reference>
<dbReference type="OrthoDB" id="6019623at2759"/>
<keyword evidence="5 8" id="KW-0812">Transmembrane</keyword>
<protein>
    <submittedName>
        <fullName evidence="10">C-mannosyltransferase dpy-19</fullName>
    </submittedName>
</protein>
<dbReference type="PANTHER" id="PTHR31488">
    <property type="entry name" value="DPY-19-LIKE 1, LIKE (H. SAPIENS)"/>
    <property type="match status" value="1"/>
</dbReference>
<dbReference type="OMA" id="YDNITEY"/>
<feature type="transmembrane region" description="Helical" evidence="8">
    <location>
        <begin position="182"/>
        <end position="204"/>
    </location>
</feature>
<keyword evidence="7 8" id="KW-0472">Membrane</keyword>
<dbReference type="Pfam" id="PF10034">
    <property type="entry name" value="Dpy19"/>
    <property type="match status" value="1"/>
</dbReference>
<keyword evidence="9" id="KW-1185">Reference proteome</keyword>
<evidence type="ECO:0000256" key="8">
    <source>
        <dbReference type="SAM" id="Phobius"/>
    </source>
</evidence>
<evidence type="ECO:0000256" key="7">
    <source>
        <dbReference type="ARBA" id="ARBA00023136"/>
    </source>
</evidence>
<evidence type="ECO:0000313" key="10">
    <source>
        <dbReference type="WBParaSite" id="HCON_00085120-00001"/>
    </source>
</evidence>
<dbReference type="GO" id="GO:0005637">
    <property type="term" value="C:nuclear inner membrane"/>
    <property type="evidence" value="ECO:0007669"/>
    <property type="project" value="TreeGrafter"/>
</dbReference>
<dbReference type="InterPro" id="IPR018732">
    <property type="entry name" value="Dpy-19/Dpy-19-like"/>
</dbReference>
<feature type="transmembrane region" description="Helical" evidence="8">
    <location>
        <begin position="317"/>
        <end position="334"/>
    </location>
</feature>
<feature type="transmembrane region" description="Helical" evidence="8">
    <location>
        <begin position="224"/>
        <end position="240"/>
    </location>
</feature>
<keyword evidence="4" id="KW-0808">Transferase</keyword>
<dbReference type="CDD" id="cd20177">
    <property type="entry name" value="Dpy19"/>
    <property type="match status" value="1"/>
</dbReference>
<evidence type="ECO:0000256" key="4">
    <source>
        <dbReference type="ARBA" id="ARBA00022679"/>
    </source>
</evidence>
<feature type="transmembrane region" description="Helical" evidence="8">
    <location>
        <begin position="346"/>
        <end position="366"/>
    </location>
</feature>
<name>A0A7I4YFU3_HAECO</name>
<comment type="subcellular location">
    <subcellularLocation>
        <location evidence="1">Membrane</location>
        <topology evidence="1">Multi-pass membrane protein</topology>
    </subcellularLocation>
</comment>
<keyword evidence="6 8" id="KW-1133">Transmembrane helix</keyword>